<organism evidence="4 5">
    <name type="scientific">Pseudomonas mucidolens</name>
    <dbReference type="NCBI Taxonomy" id="46679"/>
    <lineage>
        <taxon>Bacteria</taxon>
        <taxon>Pseudomonadati</taxon>
        <taxon>Pseudomonadota</taxon>
        <taxon>Gammaproteobacteria</taxon>
        <taxon>Pseudomonadales</taxon>
        <taxon>Pseudomonadaceae</taxon>
        <taxon>Pseudomonas</taxon>
    </lineage>
</organism>
<dbReference type="GO" id="GO:0016787">
    <property type="term" value="F:hydrolase activity"/>
    <property type="evidence" value="ECO:0007669"/>
    <property type="project" value="UniProtKB-UniRule"/>
</dbReference>
<protein>
    <submittedName>
        <fullName evidence="4">Exoenzyme U</fullName>
    </submittedName>
</protein>
<dbReference type="PANTHER" id="PTHR46394">
    <property type="entry name" value="ANNEXIN"/>
    <property type="match status" value="1"/>
</dbReference>
<evidence type="ECO:0000259" key="3">
    <source>
        <dbReference type="PROSITE" id="PS51635"/>
    </source>
</evidence>
<dbReference type="Proteomes" id="UP000198600">
    <property type="component" value="Chromosome I"/>
</dbReference>
<dbReference type="PROSITE" id="PS51635">
    <property type="entry name" value="PNPLA"/>
    <property type="match status" value="1"/>
</dbReference>
<feature type="active site" description="Proton acceptor" evidence="2">
    <location>
        <position position="318"/>
    </location>
</feature>
<sequence length="659" mass="70524">MKVLAPTHVPPPGPQCSAVDSQDVLGAGLAVPLLGSPISALACPRGPKTSLLEGVGERKLDLSRYSNGVVELQVSPPAVSRLVLSGGGAKGIAFPGVAQALEDKHALEGVQVIIGSSAGGISAALLASGMGAEAFDTLSDTIELPKLLNSKTPVVAWLQNAGSSLGKVLGRLPGPVGSYSQLLLTLLPRLQSDAAPLETLVRTESRHAVQAHIARLPENRRAAEIVAIDGRLAAGGATTFRDLQVLSRHIPAIKQLSITGTGMFDGRPQLVVFNADLTPDMDIAHAAHISGALPILFSPPVEQGQPFQAATEKVAFQDGGMLLNTPVTELFQRSFAESRLNRTEQLIIKFESEVPLKPVVRVGFASSLTDCISGVPCTAASELKRARLKAFADQIVTLPLNGEKGDFRGWLNGTVNFTMPGAVKDHLQELSRRAVDTHLQARASVRERHLFESLDAAVLAMDDHLLAQALNRLGDSGACTEVLRFRRDASLALQAVESAIVQANATPPLLLTPGLARALRNLDALASCPEQVEWLGQRLNTADNRNYQQLLQFSAVQPTAVSHVMASAVAEMRRRDIAVIADNFTREVIYPSLFRTGQPDGNIALLRRAEHNLARATTASQVNQVLDGIAEHYVARNRPWKKVQHSTTVEMAKAWRMRA</sequence>
<evidence type="ECO:0000256" key="1">
    <source>
        <dbReference type="ARBA" id="ARBA00023098"/>
    </source>
</evidence>
<dbReference type="AlphaFoldDB" id="A0A1H2NYN7"/>
<name>A0A1H2NYN7_9PSED</name>
<dbReference type="OrthoDB" id="7021815at2"/>
<proteinExistence type="predicted"/>
<gene>
    <name evidence="4" type="ORF">SAMN05216202_5052</name>
</gene>
<accession>A0A1H2NYN7</accession>
<dbReference type="RefSeq" id="WP_084378521.1">
    <property type="nucleotide sequence ID" value="NZ_LS483433.1"/>
</dbReference>
<dbReference type="InterPro" id="IPR049155">
    <property type="entry name" value="ExoU_mid_dom"/>
</dbReference>
<dbReference type="InterPro" id="IPR002641">
    <property type="entry name" value="PNPLA_dom"/>
</dbReference>
<dbReference type="InterPro" id="IPR052580">
    <property type="entry name" value="Lipid_Hydrolase"/>
</dbReference>
<feature type="short sequence motif" description="GXGXXG" evidence="2">
    <location>
        <begin position="86"/>
        <end position="91"/>
    </location>
</feature>
<feature type="short sequence motif" description="GXSXG" evidence="2">
    <location>
        <begin position="115"/>
        <end position="119"/>
    </location>
</feature>
<dbReference type="InterPro" id="IPR049154">
    <property type="entry name" value="ExoU_C"/>
</dbReference>
<dbReference type="Pfam" id="PF20983">
    <property type="entry name" value="ExoU_C"/>
    <property type="match status" value="1"/>
</dbReference>
<dbReference type="STRING" id="46679.SAMN05216202_5052"/>
<dbReference type="Gene3D" id="3.40.1090.10">
    <property type="entry name" value="Cytosolic phospholipase A2 catalytic domain"/>
    <property type="match status" value="1"/>
</dbReference>
<feature type="active site" description="Nucleophile" evidence="2">
    <location>
        <position position="117"/>
    </location>
</feature>
<dbReference type="SUPFAM" id="SSF52151">
    <property type="entry name" value="FabD/lysophospholipase-like"/>
    <property type="match status" value="1"/>
</dbReference>
<evidence type="ECO:0000256" key="2">
    <source>
        <dbReference type="PROSITE-ProRule" id="PRU01161"/>
    </source>
</evidence>
<keyword evidence="1 2" id="KW-0443">Lipid metabolism</keyword>
<reference evidence="5" key="1">
    <citation type="submission" date="2016-10" db="EMBL/GenBank/DDBJ databases">
        <authorList>
            <person name="Varghese N."/>
            <person name="Submissions S."/>
        </authorList>
    </citation>
    <scope>NUCLEOTIDE SEQUENCE [LARGE SCALE GENOMIC DNA]</scope>
    <source>
        <strain evidence="5">LMG 2223</strain>
    </source>
</reference>
<evidence type="ECO:0000313" key="5">
    <source>
        <dbReference type="Proteomes" id="UP000198600"/>
    </source>
</evidence>
<keyword evidence="2" id="KW-0378">Hydrolase</keyword>
<dbReference type="GO" id="GO:0016042">
    <property type="term" value="P:lipid catabolic process"/>
    <property type="evidence" value="ECO:0007669"/>
    <property type="project" value="UniProtKB-UniRule"/>
</dbReference>
<dbReference type="InterPro" id="IPR016035">
    <property type="entry name" value="Acyl_Trfase/lysoPLipase"/>
</dbReference>
<keyword evidence="5" id="KW-1185">Reference proteome</keyword>
<dbReference type="Pfam" id="PF20848">
    <property type="entry name" value="ExoU_mid_dom"/>
    <property type="match status" value="1"/>
</dbReference>
<feature type="short sequence motif" description="DGA/G" evidence="2">
    <location>
        <begin position="318"/>
        <end position="320"/>
    </location>
</feature>
<keyword evidence="2" id="KW-0442">Lipid degradation</keyword>
<dbReference type="Gene3D" id="1.20.1050.100">
    <property type="match status" value="1"/>
</dbReference>
<dbReference type="Pfam" id="PF01734">
    <property type="entry name" value="Patatin"/>
    <property type="match status" value="1"/>
</dbReference>
<dbReference type="PANTHER" id="PTHR46394:SF1">
    <property type="entry name" value="PNPLA DOMAIN-CONTAINING PROTEIN"/>
    <property type="match status" value="1"/>
</dbReference>
<feature type="domain" description="PNPLA" evidence="3">
    <location>
        <begin position="82"/>
        <end position="331"/>
    </location>
</feature>
<evidence type="ECO:0000313" key="4">
    <source>
        <dbReference type="EMBL" id="SDV10540.1"/>
    </source>
</evidence>
<dbReference type="EMBL" id="LT629802">
    <property type="protein sequence ID" value="SDV10540.1"/>
    <property type="molecule type" value="Genomic_DNA"/>
</dbReference>